<dbReference type="EMBL" id="DXFQ01000006">
    <property type="protein sequence ID" value="HIX19030.1"/>
    <property type="molecule type" value="Genomic_DNA"/>
</dbReference>
<dbReference type="Proteomes" id="UP000823964">
    <property type="component" value="Unassembled WGS sequence"/>
</dbReference>
<evidence type="ECO:0000313" key="1">
    <source>
        <dbReference type="EMBL" id="HIX19030.1"/>
    </source>
</evidence>
<name>A0A9D1VA80_9BACT</name>
<dbReference type="AlphaFoldDB" id="A0A9D1VA80"/>
<gene>
    <name evidence="1" type="ORF">H9862_00330</name>
</gene>
<comment type="caution">
    <text evidence="1">The sequence shown here is derived from an EMBL/GenBank/DDBJ whole genome shotgun (WGS) entry which is preliminary data.</text>
</comment>
<reference evidence="1" key="1">
    <citation type="journal article" date="2021" name="PeerJ">
        <title>Extensive microbial diversity within the chicken gut microbiome revealed by metagenomics and culture.</title>
        <authorList>
            <person name="Gilroy R."/>
            <person name="Ravi A."/>
            <person name="Getino M."/>
            <person name="Pursley I."/>
            <person name="Horton D.L."/>
            <person name="Alikhan N.F."/>
            <person name="Baker D."/>
            <person name="Gharbi K."/>
            <person name="Hall N."/>
            <person name="Watson M."/>
            <person name="Adriaenssens E.M."/>
            <person name="Foster-Nyarko E."/>
            <person name="Jarju S."/>
            <person name="Secka A."/>
            <person name="Antonio M."/>
            <person name="Oren A."/>
            <person name="Chaudhuri R.R."/>
            <person name="La Ragione R."/>
            <person name="Hildebrand F."/>
            <person name="Pallen M.J."/>
        </authorList>
    </citation>
    <scope>NUCLEOTIDE SEQUENCE</scope>
    <source>
        <strain evidence="1">14975</strain>
    </source>
</reference>
<organism evidence="1 2">
    <name type="scientific">Candidatus Akkermansia intestinigallinarum</name>
    <dbReference type="NCBI Taxonomy" id="2838431"/>
    <lineage>
        <taxon>Bacteria</taxon>
        <taxon>Pseudomonadati</taxon>
        <taxon>Verrucomicrobiota</taxon>
        <taxon>Verrucomicrobiia</taxon>
        <taxon>Verrucomicrobiales</taxon>
        <taxon>Akkermansiaceae</taxon>
        <taxon>Akkermansia</taxon>
    </lineage>
</organism>
<reference evidence="1" key="2">
    <citation type="submission" date="2021-04" db="EMBL/GenBank/DDBJ databases">
        <authorList>
            <person name="Gilroy R."/>
        </authorList>
    </citation>
    <scope>NUCLEOTIDE SEQUENCE</scope>
    <source>
        <strain evidence="1">14975</strain>
    </source>
</reference>
<evidence type="ECO:0000313" key="2">
    <source>
        <dbReference type="Proteomes" id="UP000823964"/>
    </source>
</evidence>
<protein>
    <submittedName>
        <fullName evidence="1">Uncharacterized protein</fullName>
    </submittedName>
</protein>
<sequence length="75" mass="9074">MRKQETKIALRINDENVNHHLWNNRGVWWCHVTVHKPDATAERLRFSLKTRNLDKARSLRDRIFADIRRHFSINA</sequence>
<proteinExistence type="predicted"/>
<accession>A0A9D1VA80</accession>